<keyword evidence="1" id="KW-0378">Hydrolase</keyword>
<dbReference type="InterPro" id="IPR011697">
    <property type="entry name" value="Peptidase_C26"/>
</dbReference>
<proteinExistence type="predicted"/>
<dbReference type="EMBL" id="JBHMBH010000012">
    <property type="protein sequence ID" value="MFB9713599.1"/>
    <property type="molecule type" value="Genomic_DNA"/>
</dbReference>
<dbReference type="GO" id="GO:0016787">
    <property type="term" value="F:hydrolase activity"/>
    <property type="evidence" value="ECO:0007669"/>
    <property type="project" value="UniProtKB-KW"/>
</dbReference>
<dbReference type="CDD" id="cd01745">
    <property type="entry name" value="GATase1_2"/>
    <property type="match status" value="1"/>
</dbReference>
<reference evidence="1 2" key="1">
    <citation type="submission" date="2024-09" db="EMBL/GenBank/DDBJ databases">
        <authorList>
            <person name="Sun Q."/>
            <person name="Mori K."/>
        </authorList>
    </citation>
    <scope>NUCLEOTIDE SEQUENCE [LARGE SCALE GENOMIC DNA]</scope>
    <source>
        <strain evidence="1 2">JCM 13519</strain>
    </source>
</reference>
<dbReference type="InterPro" id="IPR044668">
    <property type="entry name" value="PuuD-like"/>
</dbReference>
<accession>A0ABV5UQA0</accession>
<dbReference type="Proteomes" id="UP001589536">
    <property type="component" value="Unassembled WGS sequence"/>
</dbReference>
<dbReference type="PROSITE" id="PS51273">
    <property type="entry name" value="GATASE_TYPE_1"/>
    <property type="match status" value="1"/>
</dbReference>
<name>A0ABV5UQA0_9MICC</name>
<comment type="caution">
    <text evidence="1">The sequence shown here is derived from an EMBL/GenBank/DDBJ whole genome shotgun (WGS) entry which is preliminary data.</text>
</comment>
<organism evidence="1 2">
    <name type="scientific">Arthrobacter methylotrophus</name>
    <dbReference type="NCBI Taxonomy" id="121291"/>
    <lineage>
        <taxon>Bacteria</taxon>
        <taxon>Bacillati</taxon>
        <taxon>Actinomycetota</taxon>
        <taxon>Actinomycetes</taxon>
        <taxon>Micrococcales</taxon>
        <taxon>Micrococcaceae</taxon>
        <taxon>Arthrobacter</taxon>
    </lineage>
</organism>
<gene>
    <name evidence="1" type="ORF">ACFFPI_05460</name>
</gene>
<sequence length="254" mass="27201">MSTESPIILVVTDRKSVTSGAWSDIENDALPHTYIDAIERAGGLPIMLPPVQSLLDSTDRLLDLADGIFLAGGRDLDPDLYGHASHPLNDTPLRVRDELEIALARGAHARGMPMLGACRGMQIMNVAFGGTLEQHLGDRLDMTPHRDVVGEFTSHAVSLVPGGRLAGILESHSFDIASHHHQSIDNLGAGLVVSAYASDGVVEAVEAPGEQYAVGVQWHPEERLDPEGLRIVASLVTESAKYRTSRTPARLAAN</sequence>
<dbReference type="PANTHER" id="PTHR43235">
    <property type="entry name" value="GLUTAMINE AMIDOTRANSFERASE PB2B2.05-RELATED"/>
    <property type="match status" value="1"/>
</dbReference>
<protein>
    <submittedName>
        <fullName evidence="1">Gamma-glutamyl-gamma-aminobutyrate hydrolase family protein</fullName>
    </submittedName>
</protein>
<keyword evidence="2" id="KW-1185">Reference proteome</keyword>
<dbReference type="RefSeq" id="WP_345052699.1">
    <property type="nucleotide sequence ID" value="NZ_BAABED010000001.1"/>
</dbReference>
<dbReference type="PANTHER" id="PTHR43235:SF1">
    <property type="entry name" value="GLUTAMINE AMIDOTRANSFERASE PB2B2.05-RELATED"/>
    <property type="match status" value="1"/>
</dbReference>
<dbReference type="InterPro" id="IPR029062">
    <property type="entry name" value="Class_I_gatase-like"/>
</dbReference>
<evidence type="ECO:0000313" key="1">
    <source>
        <dbReference type="EMBL" id="MFB9713599.1"/>
    </source>
</evidence>
<evidence type="ECO:0000313" key="2">
    <source>
        <dbReference type="Proteomes" id="UP001589536"/>
    </source>
</evidence>
<dbReference type="SUPFAM" id="SSF52317">
    <property type="entry name" value="Class I glutamine amidotransferase-like"/>
    <property type="match status" value="1"/>
</dbReference>
<dbReference type="Pfam" id="PF07722">
    <property type="entry name" value="Peptidase_C26"/>
    <property type="match status" value="1"/>
</dbReference>
<dbReference type="Gene3D" id="3.40.50.880">
    <property type="match status" value="1"/>
</dbReference>